<dbReference type="Pfam" id="PF00270">
    <property type="entry name" value="DEAD"/>
    <property type="match status" value="1"/>
</dbReference>
<dbReference type="NCBIfam" id="TIGR01407">
    <property type="entry name" value="dinG_rel"/>
    <property type="match status" value="1"/>
</dbReference>
<comment type="similarity">
    <text evidence="17 18">Belongs to the helicase family. DinG subfamily. Type 2 sub-subfamily.</text>
</comment>
<dbReference type="InterPro" id="IPR001650">
    <property type="entry name" value="Helicase_C-like"/>
</dbReference>
<dbReference type="SMART" id="SM00491">
    <property type="entry name" value="HELICc2"/>
    <property type="match status" value="1"/>
</dbReference>
<dbReference type="InterPro" id="IPR014001">
    <property type="entry name" value="Helicase_ATP-bd"/>
</dbReference>
<keyword evidence="3 17" id="KW-0540">Nuclease</keyword>
<feature type="binding site" evidence="17">
    <location>
        <begin position="282"/>
        <end position="289"/>
    </location>
    <ligand>
        <name>ATP</name>
        <dbReference type="ChEBI" id="CHEBI:30616"/>
    </ligand>
</feature>
<evidence type="ECO:0000256" key="10">
    <source>
        <dbReference type="ARBA" id="ARBA00022840"/>
    </source>
</evidence>
<evidence type="ECO:0000256" key="9">
    <source>
        <dbReference type="ARBA" id="ARBA00022839"/>
    </source>
</evidence>
<evidence type="ECO:0000256" key="14">
    <source>
        <dbReference type="ARBA" id="ARBA00023204"/>
    </source>
</evidence>
<evidence type="ECO:0000256" key="13">
    <source>
        <dbReference type="ARBA" id="ARBA00023125"/>
    </source>
</evidence>
<dbReference type="InterPro" id="IPR014013">
    <property type="entry name" value="Helic_SF1/SF2_ATP-bd_DinG/Rad3"/>
</dbReference>
<dbReference type="GO" id="GO:0006281">
    <property type="term" value="P:DNA repair"/>
    <property type="evidence" value="ECO:0007669"/>
    <property type="project" value="UniProtKB-KW"/>
</dbReference>
<dbReference type="Gene3D" id="3.30.420.10">
    <property type="entry name" value="Ribonuclease H-like superfamily/Ribonuclease H"/>
    <property type="match status" value="1"/>
</dbReference>
<evidence type="ECO:0000259" key="19">
    <source>
        <dbReference type="PROSITE" id="PS51192"/>
    </source>
</evidence>
<feature type="short sequence motif" description="DEAH box" evidence="17">
    <location>
        <begin position="460"/>
        <end position="463"/>
    </location>
</feature>
<evidence type="ECO:0000256" key="5">
    <source>
        <dbReference type="ARBA" id="ARBA00022741"/>
    </source>
</evidence>
<dbReference type="Pfam" id="PF00929">
    <property type="entry name" value="RNase_T"/>
    <property type="match status" value="1"/>
</dbReference>
<dbReference type="Proteomes" id="UP001156102">
    <property type="component" value="Unassembled WGS sequence"/>
</dbReference>
<dbReference type="PANTHER" id="PTHR11472">
    <property type="entry name" value="DNA REPAIR DEAD HELICASE RAD3/XP-D SUBFAMILY MEMBER"/>
    <property type="match status" value="1"/>
</dbReference>
<dbReference type="SUPFAM" id="SSF53098">
    <property type="entry name" value="Ribonuclease H-like"/>
    <property type="match status" value="1"/>
</dbReference>
<comment type="caution">
    <text evidence="22">The sequence shown here is derived from an EMBL/GenBank/DDBJ whole genome shotgun (WGS) entry which is preliminary data.</text>
</comment>
<dbReference type="InterPro" id="IPR006310">
    <property type="entry name" value="DinG"/>
</dbReference>
<reference evidence="22" key="1">
    <citation type="submission" date="2022-07" db="EMBL/GenBank/DDBJ databases">
        <authorList>
            <person name="Li W.-J."/>
            <person name="Deng Q.-Q."/>
        </authorList>
    </citation>
    <scope>NUCLEOTIDE SEQUENCE</scope>
    <source>
        <strain evidence="22">SYSU M60031</strain>
    </source>
</reference>
<dbReference type="HAMAP" id="MF_02206">
    <property type="entry name" value="DinG_exonucl"/>
    <property type="match status" value="1"/>
</dbReference>
<dbReference type="PROSITE" id="PS51193">
    <property type="entry name" value="HELICASE_ATP_BIND_2"/>
    <property type="match status" value="1"/>
</dbReference>
<evidence type="ECO:0000256" key="1">
    <source>
        <dbReference type="ARBA" id="ARBA00001966"/>
    </source>
</evidence>
<dbReference type="SMART" id="SM00487">
    <property type="entry name" value="DEXDc"/>
    <property type="match status" value="1"/>
</dbReference>
<keyword evidence="12" id="KW-0411">Iron-sulfur</keyword>
<organism evidence="22 23">
    <name type="scientific">Ectobacillus ponti</name>
    <dbReference type="NCBI Taxonomy" id="2961894"/>
    <lineage>
        <taxon>Bacteria</taxon>
        <taxon>Bacillati</taxon>
        <taxon>Bacillota</taxon>
        <taxon>Bacilli</taxon>
        <taxon>Bacillales</taxon>
        <taxon>Bacillaceae</taxon>
        <taxon>Ectobacillus</taxon>
    </lineage>
</organism>
<keyword evidence="5 17" id="KW-0547">Nucleotide-binding</keyword>
<evidence type="ECO:0000256" key="4">
    <source>
        <dbReference type="ARBA" id="ARBA00022723"/>
    </source>
</evidence>
<dbReference type="InterPro" id="IPR027417">
    <property type="entry name" value="P-loop_NTPase"/>
</dbReference>
<dbReference type="InterPro" id="IPR010614">
    <property type="entry name" value="RAD3-like_helicase_DEAD"/>
</dbReference>
<dbReference type="EMBL" id="JANCLT010000004">
    <property type="protein sequence ID" value="MCP8968783.1"/>
    <property type="molecule type" value="Genomic_DNA"/>
</dbReference>
<keyword evidence="6" id="KW-0227">DNA damage</keyword>
<feature type="domain" description="Helicase ATP-binding" evidence="19">
    <location>
        <begin position="269"/>
        <end position="487"/>
    </location>
</feature>
<evidence type="ECO:0000256" key="3">
    <source>
        <dbReference type="ARBA" id="ARBA00022722"/>
    </source>
</evidence>
<evidence type="ECO:0000256" key="6">
    <source>
        <dbReference type="ARBA" id="ARBA00022763"/>
    </source>
</evidence>
<dbReference type="InterPro" id="IPR013520">
    <property type="entry name" value="Ribonucl_H"/>
</dbReference>
<evidence type="ECO:0000256" key="8">
    <source>
        <dbReference type="ARBA" id="ARBA00022806"/>
    </source>
</evidence>
<evidence type="ECO:0000256" key="16">
    <source>
        <dbReference type="ARBA" id="ARBA00048954"/>
    </source>
</evidence>
<evidence type="ECO:0000256" key="2">
    <source>
        <dbReference type="ARBA" id="ARBA00022485"/>
    </source>
</evidence>
<dbReference type="RefSeq" id="WP_254758699.1">
    <property type="nucleotide sequence ID" value="NZ_JANCLT010000004.1"/>
</dbReference>
<evidence type="ECO:0000313" key="22">
    <source>
        <dbReference type="EMBL" id="MCP8968783.1"/>
    </source>
</evidence>
<accession>A0AA41X9I3</accession>
<dbReference type="GO" id="GO:0046872">
    <property type="term" value="F:metal ion binding"/>
    <property type="evidence" value="ECO:0007669"/>
    <property type="project" value="UniProtKB-KW"/>
</dbReference>
<dbReference type="Pfam" id="PF13307">
    <property type="entry name" value="Helicase_C_2"/>
    <property type="match status" value="1"/>
</dbReference>
<dbReference type="GO" id="GO:0051539">
    <property type="term" value="F:4 iron, 4 sulfur cluster binding"/>
    <property type="evidence" value="ECO:0007669"/>
    <property type="project" value="UniProtKB-KW"/>
</dbReference>
<dbReference type="SMART" id="SM00479">
    <property type="entry name" value="EXOIII"/>
    <property type="match status" value="1"/>
</dbReference>
<dbReference type="InterPro" id="IPR011545">
    <property type="entry name" value="DEAD/DEAH_box_helicase_dom"/>
</dbReference>
<dbReference type="Pfam" id="PF06733">
    <property type="entry name" value="DEAD_2"/>
    <property type="match status" value="1"/>
</dbReference>
<keyword evidence="13" id="KW-0238">DNA-binding</keyword>
<dbReference type="GO" id="GO:0003677">
    <property type="term" value="F:DNA binding"/>
    <property type="evidence" value="ECO:0007669"/>
    <property type="project" value="UniProtKB-KW"/>
</dbReference>
<dbReference type="FunFam" id="3.30.420.10:FF:000045">
    <property type="entry name" value="3'-5' exonuclease DinG"/>
    <property type="match status" value="1"/>
</dbReference>
<feature type="domain" description="Helicase C-terminal" evidence="21">
    <location>
        <begin position="745"/>
        <end position="920"/>
    </location>
</feature>
<keyword evidence="2" id="KW-0004">4Fe-4S</keyword>
<dbReference type="CDD" id="cd06127">
    <property type="entry name" value="DEDDh"/>
    <property type="match status" value="1"/>
</dbReference>
<dbReference type="GO" id="GO:0003887">
    <property type="term" value="F:DNA-directed DNA polymerase activity"/>
    <property type="evidence" value="ECO:0007669"/>
    <property type="project" value="InterPro"/>
</dbReference>
<comment type="cofactor">
    <cofactor evidence="1">
        <name>[4Fe-4S] cluster</name>
        <dbReference type="ChEBI" id="CHEBI:49883"/>
    </cofactor>
</comment>
<comment type="function">
    <text evidence="17 18">3'-5' exonuclease.</text>
</comment>
<dbReference type="InterPro" id="IPR045028">
    <property type="entry name" value="DinG/Rad3-like"/>
</dbReference>
<dbReference type="InterPro" id="IPR006554">
    <property type="entry name" value="Helicase-like_DEXD_c2"/>
</dbReference>
<feature type="domain" description="Helicase ATP-binding" evidence="20">
    <location>
        <begin position="247"/>
        <end position="538"/>
    </location>
</feature>
<dbReference type="SUPFAM" id="SSF52540">
    <property type="entry name" value="P-loop containing nucleoside triphosphate hydrolases"/>
    <property type="match status" value="2"/>
</dbReference>
<name>A0AA41X9I3_9BACI</name>
<dbReference type="AlphaFoldDB" id="A0AA41X9I3"/>
<dbReference type="GO" id="GO:0016818">
    <property type="term" value="F:hydrolase activity, acting on acid anhydrides, in phosphorus-containing anhydrides"/>
    <property type="evidence" value="ECO:0007669"/>
    <property type="project" value="InterPro"/>
</dbReference>
<keyword evidence="14" id="KW-0234">DNA repair</keyword>
<keyword evidence="4" id="KW-0479">Metal-binding</keyword>
<keyword evidence="15" id="KW-0413">Isomerase</keyword>
<keyword evidence="9 17" id="KW-0269">Exonuclease</keyword>
<dbReference type="EC" id="3.1.-.-" evidence="17 18"/>
<keyword evidence="11" id="KW-0408">Iron</keyword>
<evidence type="ECO:0000256" key="12">
    <source>
        <dbReference type="ARBA" id="ARBA00023014"/>
    </source>
</evidence>
<evidence type="ECO:0000259" key="21">
    <source>
        <dbReference type="PROSITE" id="PS51194"/>
    </source>
</evidence>
<dbReference type="SMART" id="SM00488">
    <property type="entry name" value="DEXDc2"/>
    <property type="match status" value="1"/>
</dbReference>
<evidence type="ECO:0000256" key="18">
    <source>
        <dbReference type="RuleBase" id="RU364106"/>
    </source>
</evidence>
<dbReference type="NCBIfam" id="TIGR00573">
    <property type="entry name" value="dnaq"/>
    <property type="match status" value="1"/>
</dbReference>
<dbReference type="InterPro" id="IPR006555">
    <property type="entry name" value="ATP-dep_Helicase_C"/>
</dbReference>
<dbReference type="InterPro" id="IPR036397">
    <property type="entry name" value="RNaseH_sf"/>
</dbReference>
<gene>
    <name evidence="17 18 22" type="primary">dinG</name>
    <name evidence="22" type="ORF">NK662_09550</name>
</gene>
<dbReference type="InterPro" id="IPR006054">
    <property type="entry name" value="DnaQ"/>
</dbReference>
<dbReference type="GO" id="GO:0043139">
    <property type="term" value="F:5'-3' DNA helicase activity"/>
    <property type="evidence" value="ECO:0007669"/>
    <property type="project" value="UniProtKB-EC"/>
</dbReference>
<protein>
    <recommendedName>
        <fullName evidence="17 18">3'-5' exonuclease DinG</fullName>
        <ecNumber evidence="17 18">3.1.-.-</ecNumber>
    </recommendedName>
</protein>
<sequence>MSERYVVVDIETTGNSAKDGTDRITQFAAVVIEHNEITEIFSTFVNPDRDIPPFIVELTGISRELVQHAPRFRDVAPMIVELLQDSCFVAHNVHFDWNFLQEELRQAGLPQLDCPNLDTVELARILLPTAESHKLGDLAKVFALEHDQPHRADSDAMVTAQLLMELQEKLSRLPLQALQAMYELSHGFKSDIGRLLSPHIMKKLQSGKEEEDWDVFRSLALRTRSYRVQMDQQEPLSFEEAIHHVETVLRHRPGYEKREGQEQMIQEVYHALAENRYSLIEAGTGVGKTLAYLLPALVFSKEKSVPVVVSTHTVQLQQQVIDKEIPLLQRLLPFTFEVSLLKGRKHYICLHKFEQALREEDHNYDSILTKAKIVVWLLETETGDVDELNLPSGGRLLWERICCDQSSRSKQNPWSSRCFYERAKHRALFADLVITNHTLLLQDLQQEESLLASCEHVILDEAHHIEETASQSLGRQFSCMQFQLLLSRIGTLDTNEVLFHVYELAKEYGISEGRSFRLLHRLLKELKLESDELFRMLRAYIFERSRGGGVEGNVRLLYRYEAGRERGRLWRAIQESASRVSALYDRLLPLLNEAVQELHRHPYCTGLLVAGEFRRLVGALQQSQENLTRLLLEQQEGSITWMETEAKGTIHTTVLYAQPADVSEKLADQLFARKKSVILTSATLTVHDSFQYMIDSLGLTDFHPSTLSVASPFAYEKQVKLMIPTDLPHVKRVSAEEYAAAVAEQLARIATVTGGRMLVLFTSYDMLRRTHAVMKEREELAEFALLAQGVNSGSRTRITKHFRQFDKAILFGTNSFWEGVDIPGEDLSCLIMVRLPFAPPDHPLAAAKAALAERQGKNPFLEVSLPQAIIRFKQGFGRLIRTKQDSGTFFVLDRRITNSFYGKRFVESIPKVPLYEKPLEELLKLLQET</sequence>
<evidence type="ECO:0000313" key="23">
    <source>
        <dbReference type="Proteomes" id="UP001156102"/>
    </source>
</evidence>
<evidence type="ECO:0000256" key="11">
    <source>
        <dbReference type="ARBA" id="ARBA00023004"/>
    </source>
</evidence>
<dbReference type="GO" id="GO:0008408">
    <property type="term" value="F:3'-5' exonuclease activity"/>
    <property type="evidence" value="ECO:0007669"/>
    <property type="project" value="UniProtKB-UniRule"/>
</dbReference>
<dbReference type="PROSITE" id="PS51192">
    <property type="entry name" value="HELICASE_ATP_BIND_1"/>
    <property type="match status" value="1"/>
</dbReference>
<evidence type="ECO:0000256" key="7">
    <source>
        <dbReference type="ARBA" id="ARBA00022801"/>
    </source>
</evidence>
<dbReference type="Gene3D" id="3.40.50.300">
    <property type="entry name" value="P-loop containing nucleotide triphosphate hydrolases"/>
    <property type="match status" value="2"/>
</dbReference>
<evidence type="ECO:0000256" key="15">
    <source>
        <dbReference type="ARBA" id="ARBA00023235"/>
    </source>
</evidence>
<dbReference type="PANTHER" id="PTHR11472:SF34">
    <property type="entry name" value="REGULATOR OF TELOMERE ELONGATION HELICASE 1"/>
    <property type="match status" value="1"/>
</dbReference>
<keyword evidence="10 17" id="KW-0067">ATP-binding</keyword>
<dbReference type="PROSITE" id="PS51194">
    <property type="entry name" value="HELICASE_CTER"/>
    <property type="match status" value="1"/>
</dbReference>
<keyword evidence="23" id="KW-1185">Reference proteome</keyword>
<evidence type="ECO:0000256" key="17">
    <source>
        <dbReference type="HAMAP-Rule" id="MF_02206"/>
    </source>
</evidence>
<keyword evidence="7 17" id="KW-0378">Hydrolase</keyword>
<evidence type="ECO:0000259" key="20">
    <source>
        <dbReference type="PROSITE" id="PS51193"/>
    </source>
</evidence>
<keyword evidence="8 22" id="KW-0347">Helicase</keyword>
<proteinExistence type="inferred from homology"/>
<dbReference type="InterPro" id="IPR012337">
    <property type="entry name" value="RNaseH-like_sf"/>
</dbReference>
<dbReference type="GO" id="GO:0005524">
    <property type="term" value="F:ATP binding"/>
    <property type="evidence" value="ECO:0007669"/>
    <property type="project" value="UniProtKB-UniRule"/>
</dbReference>
<dbReference type="FunFam" id="3.40.50.300:FF:000437">
    <property type="entry name" value="ATP-dependent DNA helicase DinG"/>
    <property type="match status" value="1"/>
</dbReference>
<comment type="catalytic activity">
    <reaction evidence="16">
        <text>ATP + H2O = ADP + phosphate + H(+)</text>
        <dbReference type="Rhea" id="RHEA:13065"/>
        <dbReference type="ChEBI" id="CHEBI:15377"/>
        <dbReference type="ChEBI" id="CHEBI:15378"/>
        <dbReference type="ChEBI" id="CHEBI:30616"/>
        <dbReference type="ChEBI" id="CHEBI:43474"/>
        <dbReference type="ChEBI" id="CHEBI:456216"/>
        <dbReference type="EC" id="5.6.2.3"/>
    </reaction>
</comment>
<dbReference type="GO" id="GO:0006260">
    <property type="term" value="P:DNA replication"/>
    <property type="evidence" value="ECO:0007669"/>
    <property type="project" value="InterPro"/>
</dbReference>
<dbReference type="NCBIfam" id="NF005981">
    <property type="entry name" value="PRK08074.1"/>
    <property type="match status" value="1"/>
</dbReference>